<name>A0ABY7JN05_9FIRM</name>
<keyword evidence="1" id="KW-0255">Endonuclease</keyword>
<keyword evidence="1" id="KW-0378">Hydrolase</keyword>
<dbReference type="Proteomes" id="UP001164187">
    <property type="component" value="Chromosome"/>
</dbReference>
<dbReference type="GO" id="GO:0004519">
    <property type="term" value="F:endonuclease activity"/>
    <property type="evidence" value="ECO:0007669"/>
    <property type="project" value="UniProtKB-KW"/>
</dbReference>
<gene>
    <name evidence="1" type="ORF">O0R46_09240</name>
</gene>
<keyword evidence="2" id="KW-1185">Reference proteome</keyword>
<dbReference type="RefSeq" id="WP_269311452.1">
    <property type="nucleotide sequence ID" value="NZ_CP114052.1"/>
</dbReference>
<evidence type="ECO:0000313" key="2">
    <source>
        <dbReference type="Proteomes" id="UP001164187"/>
    </source>
</evidence>
<organism evidence="1 2">
    <name type="scientific">Peptostreptococcus equinus</name>
    <dbReference type="NCBI Taxonomy" id="3003601"/>
    <lineage>
        <taxon>Bacteria</taxon>
        <taxon>Bacillati</taxon>
        <taxon>Bacillota</taxon>
        <taxon>Clostridia</taxon>
        <taxon>Peptostreptococcales</taxon>
        <taxon>Peptostreptococcaceae</taxon>
        <taxon>Peptostreptococcus</taxon>
    </lineage>
</organism>
<dbReference type="EMBL" id="CP114052">
    <property type="protein sequence ID" value="WAW14755.1"/>
    <property type="molecule type" value="Genomic_DNA"/>
</dbReference>
<reference evidence="1" key="1">
    <citation type="submission" date="2022-12" db="EMBL/GenBank/DDBJ databases">
        <title>Peptostreptococcus.</title>
        <authorList>
            <person name="Lee S.H."/>
        </authorList>
    </citation>
    <scope>NUCLEOTIDE SEQUENCE</scope>
    <source>
        <strain evidence="1">CBA3647</strain>
    </source>
</reference>
<accession>A0ABY7JN05</accession>
<sequence length="140" mass="16594">MLTKLCRCGRKIKVDDTCSVCGDRHRRYDKQARDPKTAAFYKSTHWTKLSKIIRDRYYGIDVYHLFKYGKIIPSEMVHHIIPIKDDWDRRLDPDVLLPVSHESHAEIESIYRASDEHKSILISELFGYIKQFREGDIKKV</sequence>
<evidence type="ECO:0000313" key="1">
    <source>
        <dbReference type="EMBL" id="WAW14755.1"/>
    </source>
</evidence>
<keyword evidence="1" id="KW-0540">Nuclease</keyword>
<proteinExistence type="predicted"/>
<protein>
    <submittedName>
        <fullName evidence="1">HNH endonuclease</fullName>
    </submittedName>
</protein>